<evidence type="ECO:0000256" key="11">
    <source>
        <dbReference type="ARBA" id="ARBA00023136"/>
    </source>
</evidence>
<keyword evidence="21" id="KW-1185">Reference proteome</keyword>
<evidence type="ECO:0000259" key="18">
    <source>
        <dbReference type="Pfam" id="PF00593"/>
    </source>
</evidence>
<dbReference type="RefSeq" id="WP_261757320.1">
    <property type="nucleotide sequence ID" value="NZ_CP104562.2"/>
</dbReference>
<dbReference type="Pfam" id="PF00593">
    <property type="entry name" value="TonB_dep_Rec_b-barrel"/>
    <property type="match status" value="1"/>
</dbReference>
<evidence type="ECO:0000256" key="5">
    <source>
        <dbReference type="ARBA" id="ARBA00022496"/>
    </source>
</evidence>
<dbReference type="PANTHER" id="PTHR32552:SF68">
    <property type="entry name" value="FERRICHROME OUTER MEMBRANE TRANSPORTER_PHAGE RECEPTOR"/>
    <property type="match status" value="1"/>
</dbReference>
<evidence type="ECO:0000256" key="6">
    <source>
        <dbReference type="ARBA" id="ARBA00022692"/>
    </source>
</evidence>
<dbReference type="PANTHER" id="PTHR32552">
    <property type="entry name" value="FERRICHROME IRON RECEPTOR-RELATED"/>
    <property type="match status" value="1"/>
</dbReference>
<evidence type="ECO:0000256" key="9">
    <source>
        <dbReference type="ARBA" id="ARBA00023065"/>
    </source>
</evidence>
<keyword evidence="8" id="KW-0408">Iron</keyword>
<evidence type="ECO:0000256" key="2">
    <source>
        <dbReference type="ARBA" id="ARBA00009810"/>
    </source>
</evidence>
<reference evidence="20" key="1">
    <citation type="submission" date="2022-10" db="EMBL/GenBank/DDBJ databases">
        <title>Characterization and whole genome sequencing of a new Roseateles species, isolated from fresh water.</title>
        <authorList>
            <person name="Guliayeva D.Y."/>
            <person name="Akhremchuk A.E."/>
            <person name="Sikolenko M.A."/>
            <person name="Valentovich L.N."/>
            <person name="Sidarenka A.V."/>
        </authorList>
    </citation>
    <scope>NUCLEOTIDE SEQUENCE</scope>
    <source>
        <strain evidence="20">BIM B-1768</strain>
    </source>
</reference>
<dbReference type="Pfam" id="PF07715">
    <property type="entry name" value="Plug"/>
    <property type="match status" value="1"/>
</dbReference>
<dbReference type="InterPro" id="IPR036942">
    <property type="entry name" value="Beta-barrel_TonB_sf"/>
</dbReference>
<evidence type="ECO:0000256" key="16">
    <source>
        <dbReference type="RuleBase" id="RU003357"/>
    </source>
</evidence>
<keyword evidence="6 14" id="KW-0812">Transmembrane</keyword>
<comment type="subcellular location">
    <subcellularLocation>
        <location evidence="1 14">Cell outer membrane</location>
        <topology evidence="1 14">Multi-pass membrane protein</topology>
    </subcellularLocation>
</comment>
<name>A0ABY6B0Q6_9BURK</name>
<keyword evidence="10 16" id="KW-0798">TonB box</keyword>
<evidence type="ECO:0000256" key="8">
    <source>
        <dbReference type="ARBA" id="ARBA00023004"/>
    </source>
</evidence>
<keyword evidence="11 14" id="KW-0472">Membrane</keyword>
<keyword evidence="4 14" id="KW-1134">Transmembrane beta strand</keyword>
<keyword evidence="9" id="KW-0406">Ion transport</keyword>
<evidence type="ECO:0000313" key="21">
    <source>
        <dbReference type="Proteomes" id="UP001064933"/>
    </source>
</evidence>
<gene>
    <name evidence="20" type="ORF">N4261_21660</name>
</gene>
<dbReference type="InterPro" id="IPR037066">
    <property type="entry name" value="Plug_dom_sf"/>
</dbReference>
<evidence type="ECO:0000256" key="12">
    <source>
        <dbReference type="ARBA" id="ARBA00023170"/>
    </source>
</evidence>
<evidence type="ECO:0000256" key="14">
    <source>
        <dbReference type="PROSITE-ProRule" id="PRU01360"/>
    </source>
</evidence>
<feature type="signal peptide" evidence="17">
    <location>
        <begin position="1"/>
        <end position="28"/>
    </location>
</feature>
<evidence type="ECO:0000256" key="17">
    <source>
        <dbReference type="SAM" id="SignalP"/>
    </source>
</evidence>
<dbReference type="Gene3D" id="2.170.130.10">
    <property type="entry name" value="TonB-dependent receptor, plug domain"/>
    <property type="match status" value="1"/>
</dbReference>
<feature type="chain" id="PRO_5045583176" evidence="17">
    <location>
        <begin position="29"/>
        <end position="692"/>
    </location>
</feature>
<keyword evidence="13 14" id="KW-0998">Cell outer membrane</keyword>
<evidence type="ECO:0000256" key="1">
    <source>
        <dbReference type="ARBA" id="ARBA00004571"/>
    </source>
</evidence>
<evidence type="ECO:0000256" key="3">
    <source>
        <dbReference type="ARBA" id="ARBA00022448"/>
    </source>
</evidence>
<evidence type="ECO:0000256" key="13">
    <source>
        <dbReference type="ARBA" id="ARBA00023237"/>
    </source>
</evidence>
<dbReference type="PROSITE" id="PS52016">
    <property type="entry name" value="TONB_DEPENDENT_REC_3"/>
    <property type="match status" value="1"/>
</dbReference>
<keyword evidence="3 14" id="KW-0813">Transport</keyword>
<dbReference type="SUPFAM" id="SSF56935">
    <property type="entry name" value="Porins"/>
    <property type="match status" value="1"/>
</dbReference>
<comment type="similarity">
    <text evidence="2 14 16">Belongs to the TonB-dependent receptor family.</text>
</comment>
<feature type="domain" description="TonB-dependent receptor plug" evidence="19">
    <location>
        <begin position="65"/>
        <end position="174"/>
    </location>
</feature>
<evidence type="ECO:0000259" key="19">
    <source>
        <dbReference type="Pfam" id="PF07715"/>
    </source>
</evidence>
<sequence>MSFRPSHALTHVTLAALAAFAPLTRAHAQTPNSPTSATDTPPPQDAVLTLGAVRLEGRSSGPLDVRRVFSSVDLLGASLLEDQHVDYSWELLTRAPGVQVTQFKQGTDAGRFSFRGFNGEGRVNAVKLLIDGIPSNDNAGGMPYLDAVFPLEMDHIALVRGTNDARYGLYNIAGNADVQTRQGGNDGQASLTLGSYGTRELQLAKGWESGEWSQNYFIGWRESDGYRNHADARKLALSGKWFYTRDDLGWRAGLSARYFHNHALESGYLTREQAEQTPRLSPDYAAADQSERTTSQLALHLDGRWGDAGHWTLKAYRNRFENQRFVRFSATGVQQERDNDERHHGLLASASWRPTVSWAHEFVLEGGVEAQWQRNESQRYRTVARVRSSQFRDWDFDQDSQGVYLQALIRPVAALSIIPALRLERLDGQLRDQLAGKTYEMYDYGLVKQPKLSVIYALTPEASVYANWGRTFQIGSGIDAYKTQERNLRPSLNTGWESGVKWQPWRQLEGRVAYWEQRATGEVARVLGVDGLPDAGGNGNVGRTLRRGVDLQLSAQLGPRSRAWVAYSRQKATIVTPDPSAPLTAGKEIENVPHDLFSGGWDQQLGDRVKLSVWGNGQGAYFLERTNTQPRAGQSFVLNTSVQYKVSPQLSLQLQIKNLADRHPLYAWYDSGSSGYSPADGRSAYLSADWRF</sequence>
<dbReference type="Gene3D" id="2.40.170.20">
    <property type="entry name" value="TonB-dependent receptor, beta-barrel domain"/>
    <property type="match status" value="1"/>
</dbReference>
<accession>A0ABY6B0Q6</accession>
<dbReference type="Proteomes" id="UP001064933">
    <property type="component" value="Chromosome"/>
</dbReference>
<evidence type="ECO:0000256" key="10">
    <source>
        <dbReference type="ARBA" id="ARBA00023077"/>
    </source>
</evidence>
<evidence type="ECO:0000256" key="15">
    <source>
        <dbReference type="PROSITE-ProRule" id="PRU10144"/>
    </source>
</evidence>
<feature type="domain" description="TonB-dependent receptor-like beta-barrel" evidence="18">
    <location>
        <begin position="236"/>
        <end position="659"/>
    </location>
</feature>
<dbReference type="InterPro" id="IPR010917">
    <property type="entry name" value="TonB_rcpt_CS"/>
</dbReference>
<dbReference type="InterPro" id="IPR000531">
    <property type="entry name" value="Beta-barrel_TonB"/>
</dbReference>
<dbReference type="EMBL" id="CP104562">
    <property type="protein sequence ID" value="UXH77569.1"/>
    <property type="molecule type" value="Genomic_DNA"/>
</dbReference>
<keyword evidence="12 20" id="KW-0675">Receptor</keyword>
<organism evidence="20 21">
    <name type="scientific">Roseateles amylovorans</name>
    <dbReference type="NCBI Taxonomy" id="2978473"/>
    <lineage>
        <taxon>Bacteria</taxon>
        <taxon>Pseudomonadati</taxon>
        <taxon>Pseudomonadota</taxon>
        <taxon>Betaproteobacteria</taxon>
        <taxon>Burkholderiales</taxon>
        <taxon>Sphaerotilaceae</taxon>
        <taxon>Roseateles</taxon>
    </lineage>
</organism>
<evidence type="ECO:0000256" key="4">
    <source>
        <dbReference type="ARBA" id="ARBA00022452"/>
    </source>
</evidence>
<evidence type="ECO:0000256" key="7">
    <source>
        <dbReference type="ARBA" id="ARBA00022729"/>
    </source>
</evidence>
<evidence type="ECO:0000313" key="20">
    <source>
        <dbReference type="EMBL" id="UXH77569.1"/>
    </source>
</evidence>
<keyword evidence="7 17" id="KW-0732">Signal</keyword>
<dbReference type="InterPro" id="IPR039426">
    <property type="entry name" value="TonB-dep_rcpt-like"/>
</dbReference>
<dbReference type="PROSITE" id="PS01156">
    <property type="entry name" value="TONB_DEPENDENT_REC_2"/>
    <property type="match status" value="1"/>
</dbReference>
<dbReference type="InterPro" id="IPR012910">
    <property type="entry name" value="Plug_dom"/>
</dbReference>
<protein>
    <submittedName>
        <fullName evidence="20">TonB-dependent receptor</fullName>
    </submittedName>
</protein>
<keyword evidence="5" id="KW-0410">Iron transport</keyword>
<feature type="short sequence motif" description="TonB C-terminal box" evidence="15">
    <location>
        <begin position="675"/>
        <end position="692"/>
    </location>
</feature>
<proteinExistence type="inferred from homology"/>